<evidence type="ECO:0000256" key="3">
    <source>
        <dbReference type="ARBA" id="ARBA00022614"/>
    </source>
</evidence>
<keyword evidence="5" id="KW-0732">Signal</keyword>
<protein>
    <submittedName>
        <fullName evidence="10">Leucine-rich repeat receptor-like serine/threonine-protein kinase bam3</fullName>
    </submittedName>
</protein>
<keyword evidence="11" id="KW-1185">Reference proteome</keyword>
<keyword evidence="8" id="KW-0472">Membrane</keyword>
<evidence type="ECO:0000256" key="5">
    <source>
        <dbReference type="ARBA" id="ARBA00022729"/>
    </source>
</evidence>
<evidence type="ECO:0000256" key="1">
    <source>
        <dbReference type="ARBA" id="ARBA00004479"/>
    </source>
</evidence>
<dbReference type="PROSITE" id="PS51450">
    <property type="entry name" value="LRR"/>
    <property type="match status" value="1"/>
</dbReference>
<dbReference type="GO" id="GO:0016020">
    <property type="term" value="C:membrane"/>
    <property type="evidence" value="ECO:0007669"/>
    <property type="project" value="UniProtKB-SubCell"/>
</dbReference>
<dbReference type="SUPFAM" id="SSF52047">
    <property type="entry name" value="RNI-like"/>
    <property type="match status" value="1"/>
</dbReference>
<dbReference type="InterPro" id="IPR046956">
    <property type="entry name" value="RLP23-like"/>
</dbReference>
<accession>A0A830CLD9</accession>
<dbReference type="GO" id="GO:0016301">
    <property type="term" value="F:kinase activity"/>
    <property type="evidence" value="ECO:0007669"/>
    <property type="project" value="UniProtKB-KW"/>
</dbReference>
<dbReference type="Pfam" id="PF00560">
    <property type="entry name" value="LRR_1"/>
    <property type="match status" value="2"/>
</dbReference>
<dbReference type="InterPro" id="IPR032675">
    <property type="entry name" value="LRR_dom_sf"/>
</dbReference>
<evidence type="ECO:0000256" key="2">
    <source>
        <dbReference type="ARBA" id="ARBA00009592"/>
    </source>
</evidence>
<comment type="subcellular location">
    <subcellularLocation>
        <location evidence="1">Membrane</location>
        <topology evidence="1">Single-pass type I membrane protein</topology>
    </subcellularLocation>
</comment>
<keyword evidence="9" id="KW-0325">Glycoprotein</keyword>
<gene>
    <name evidence="10" type="ORF">PHJA_001952900</name>
</gene>
<keyword evidence="7" id="KW-1133">Transmembrane helix</keyword>
<proteinExistence type="inferred from homology"/>
<comment type="similarity">
    <text evidence="2">Belongs to the RLP family.</text>
</comment>
<dbReference type="FunFam" id="3.80.10.10:FF:000111">
    <property type="entry name" value="LRR receptor-like serine/threonine-protein kinase ERECTA"/>
    <property type="match status" value="1"/>
</dbReference>
<evidence type="ECO:0000256" key="9">
    <source>
        <dbReference type="ARBA" id="ARBA00023180"/>
    </source>
</evidence>
<evidence type="ECO:0000256" key="6">
    <source>
        <dbReference type="ARBA" id="ARBA00022737"/>
    </source>
</evidence>
<comment type="caution">
    <text evidence="10">The sequence shown here is derived from an EMBL/GenBank/DDBJ whole genome shotgun (WGS) entry which is preliminary data.</text>
</comment>
<evidence type="ECO:0000313" key="10">
    <source>
        <dbReference type="EMBL" id="GFP98088.1"/>
    </source>
</evidence>
<dbReference type="Pfam" id="PF13855">
    <property type="entry name" value="LRR_8"/>
    <property type="match status" value="1"/>
</dbReference>
<evidence type="ECO:0000256" key="4">
    <source>
        <dbReference type="ARBA" id="ARBA00022692"/>
    </source>
</evidence>
<keyword evidence="4" id="KW-0812">Transmembrane</keyword>
<keyword evidence="10" id="KW-0418">Kinase</keyword>
<dbReference type="PANTHER" id="PTHR48063:SF112">
    <property type="entry name" value="RECEPTOR LIKE PROTEIN 30-LIKE"/>
    <property type="match status" value="1"/>
</dbReference>
<reference evidence="10" key="1">
    <citation type="submission" date="2020-07" db="EMBL/GenBank/DDBJ databases">
        <title>Ethylene signaling mediates host invasion by parasitic plants.</title>
        <authorList>
            <person name="Yoshida S."/>
        </authorList>
    </citation>
    <scope>NUCLEOTIDE SEQUENCE</scope>
    <source>
        <strain evidence="10">Okayama</strain>
    </source>
</reference>
<keyword evidence="10" id="KW-0808">Transferase</keyword>
<evidence type="ECO:0000256" key="8">
    <source>
        <dbReference type="ARBA" id="ARBA00023136"/>
    </source>
</evidence>
<dbReference type="OrthoDB" id="998813at2759"/>
<name>A0A830CLD9_9LAMI</name>
<dbReference type="Proteomes" id="UP000653305">
    <property type="component" value="Unassembled WGS sequence"/>
</dbReference>
<evidence type="ECO:0000256" key="7">
    <source>
        <dbReference type="ARBA" id="ARBA00022989"/>
    </source>
</evidence>
<keyword evidence="6" id="KW-0677">Repeat</keyword>
<dbReference type="PRINTS" id="PR00019">
    <property type="entry name" value="LEURICHRPT"/>
</dbReference>
<dbReference type="Gene3D" id="3.80.10.10">
    <property type="entry name" value="Ribonuclease Inhibitor"/>
    <property type="match status" value="1"/>
</dbReference>
<dbReference type="InterPro" id="IPR001611">
    <property type="entry name" value="Leu-rich_rpt"/>
</dbReference>
<evidence type="ECO:0000313" key="11">
    <source>
        <dbReference type="Proteomes" id="UP000653305"/>
    </source>
</evidence>
<keyword evidence="3" id="KW-0433">Leucine-rich repeat</keyword>
<keyword evidence="10" id="KW-0675">Receptor</keyword>
<dbReference type="AlphaFoldDB" id="A0A830CLD9"/>
<sequence>MNSGQKIEYKICVLYFLSLSYYYNSSSDLHFVTSSNLFHLDLSYNSLNHEADWISDFLWDKCHLKSLNLEHNHFHGDISGAFKNVSRCWSKKLESLFLGSTTSCDVLLGVSLSEVMKGVMMEYTKTLGYLVNLDLSSNHLVGDIPPKLTNLTGLIGLNLSHNHLGGEIPRKIGDMQSLESLDLSSNNLSRTIPESLSKLTSLSHLKLSNNDLSGQIPTGPQLQTLNNPSIYEGNPPRTLWRSIAEEVSH</sequence>
<organism evidence="10 11">
    <name type="scientific">Phtheirospermum japonicum</name>
    <dbReference type="NCBI Taxonomy" id="374723"/>
    <lineage>
        <taxon>Eukaryota</taxon>
        <taxon>Viridiplantae</taxon>
        <taxon>Streptophyta</taxon>
        <taxon>Embryophyta</taxon>
        <taxon>Tracheophyta</taxon>
        <taxon>Spermatophyta</taxon>
        <taxon>Magnoliopsida</taxon>
        <taxon>eudicotyledons</taxon>
        <taxon>Gunneridae</taxon>
        <taxon>Pentapetalae</taxon>
        <taxon>asterids</taxon>
        <taxon>lamiids</taxon>
        <taxon>Lamiales</taxon>
        <taxon>Orobanchaceae</taxon>
        <taxon>Orobanchaceae incertae sedis</taxon>
        <taxon>Phtheirospermum</taxon>
    </lineage>
</organism>
<dbReference type="PANTHER" id="PTHR48063">
    <property type="entry name" value="LRR RECEPTOR-LIKE KINASE"/>
    <property type="match status" value="1"/>
</dbReference>
<dbReference type="EMBL" id="BMAC01000513">
    <property type="protein sequence ID" value="GFP98088.1"/>
    <property type="molecule type" value="Genomic_DNA"/>
</dbReference>